<evidence type="ECO:0000256" key="2">
    <source>
        <dbReference type="SAM" id="MobiDB-lite"/>
    </source>
</evidence>
<dbReference type="GO" id="GO:0005813">
    <property type="term" value="C:centrosome"/>
    <property type="evidence" value="ECO:0007669"/>
    <property type="project" value="TreeGrafter"/>
</dbReference>
<feature type="compositionally biased region" description="Polar residues" evidence="2">
    <location>
        <begin position="19"/>
        <end position="43"/>
    </location>
</feature>
<dbReference type="OrthoDB" id="10011458at2759"/>
<dbReference type="GO" id="GO:0010457">
    <property type="term" value="P:centriole-centriole cohesion"/>
    <property type="evidence" value="ECO:0007669"/>
    <property type="project" value="TreeGrafter"/>
</dbReference>
<protein>
    <submittedName>
        <fullName evidence="3">Uncharacterized protein</fullName>
    </submittedName>
</protein>
<comment type="caution">
    <text evidence="3">The sequence shown here is derived from an EMBL/GenBank/DDBJ whole genome shotgun (WGS) entry which is preliminary data.</text>
</comment>
<gene>
    <name evidence="3" type="ORF">scyTo_0021513</name>
</gene>
<dbReference type="Proteomes" id="UP000288216">
    <property type="component" value="Unassembled WGS sequence"/>
</dbReference>
<accession>A0A401Q9K7</accession>
<dbReference type="GO" id="GO:0005814">
    <property type="term" value="C:centriole"/>
    <property type="evidence" value="ECO:0007669"/>
    <property type="project" value="TreeGrafter"/>
</dbReference>
<feature type="coiled-coil region" evidence="1">
    <location>
        <begin position="47"/>
        <end position="95"/>
    </location>
</feature>
<dbReference type="PANTHER" id="PTHR18957">
    <property type="entry name" value="CENTLEIN"/>
    <property type="match status" value="1"/>
</dbReference>
<reference evidence="3 4" key="1">
    <citation type="journal article" date="2018" name="Nat. Ecol. Evol.">
        <title>Shark genomes provide insights into elasmobranch evolution and the origin of vertebrates.</title>
        <authorList>
            <person name="Hara Y"/>
            <person name="Yamaguchi K"/>
            <person name="Onimaru K"/>
            <person name="Kadota M"/>
            <person name="Koyanagi M"/>
            <person name="Keeley SD"/>
            <person name="Tatsumi K"/>
            <person name="Tanaka K"/>
            <person name="Motone F"/>
            <person name="Kageyama Y"/>
            <person name="Nozu R"/>
            <person name="Adachi N"/>
            <person name="Nishimura O"/>
            <person name="Nakagawa R"/>
            <person name="Tanegashima C"/>
            <person name="Kiyatake I"/>
            <person name="Matsumoto R"/>
            <person name="Murakumo K"/>
            <person name="Nishida K"/>
            <person name="Terakita A"/>
            <person name="Kuratani S"/>
            <person name="Sato K"/>
            <person name="Hyodo S Kuraku.S."/>
        </authorList>
    </citation>
    <scope>NUCLEOTIDE SEQUENCE [LARGE SCALE GENOMIC DNA]</scope>
</reference>
<dbReference type="PANTHER" id="PTHR18957:SF0">
    <property type="entry name" value="CENTLEIN"/>
    <property type="match status" value="1"/>
</dbReference>
<keyword evidence="4" id="KW-1185">Reference proteome</keyword>
<dbReference type="InterPro" id="IPR038810">
    <property type="entry name" value="CNTLN"/>
</dbReference>
<name>A0A401Q9K7_SCYTO</name>
<dbReference type="AlphaFoldDB" id="A0A401Q9K7"/>
<proteinExistence type="predicted"/>
<feature type="region of interest" description="Disordered" evidence="2">
    <location>
        <begin position="19"/>
        <end position="44"/>
    </location>
</feature>
<sequence>MELQHQNAALDKRLNQMAEQQALVTKSADESSSAASIHASNVPVSPHKLMETELKQLKSKLKNATNEISKHLTTIKTLKAEHQEKDEQIRQLQER</sequence>
<evidence type="ECO:0000256" key="1">
    <source>
        <dbReference type="SAM" id="Coils"/>
    </source>
</evidence>
<evidence type="ECO:0000313" key="3">
    <source>
        <dbReference type="EMBL" id="GCB82050.1"/>
    </source>
</evidence>
<organism evidence="3 4">
    <name type="scientific">Scyliorhinus torazame</name>
    <name type="common">Cloudy catshark</name>
    <name type="synonym">Catulus torazame</name>
    <dbReference type="NCBI Taxonomy" id="75743"/>
    <lineage>
        <taxon>Eukaryota</taxon>
        <taxon>Metazoa</taxon>
        <taxon>Chordata</taxon>
        <taxon>Craniata</taxon>
        <taxon>Vertebrata</taxon>
        <taxon>Chondrichthyes</taxon>
        <taxon>Elasmobranchii</taxon>
        <taxon>Galeomorphii</taxon>
        <taxon>Galeoidea</taxon>
        <taxon>Carcharhiniformes</taxon>
        <taxon>Scyliorhinidae</taxon>
        <taxon>Scyliorhinus</taxon>
    </lineage>
</organism>
<keyword evidence="1" id="KW-0175">Coiled coil</keyword>
<dbReference type="EMBL" id="BFAA01019253">
    <property type="protein sequence ID" value="GCB82050.1"/>
    <property type="molecule type" value="Genomic_DNA"/>
</dbReference>
<evidence type="ECO:0000313" key="4">
    <source>
        <dbReference type="Proteomes" id="UP000288216"/>
    </source>
</evidence>